<accession>A0A4Y7QF37</accession>
<dbReference type="PANTHER" id="PTHR42973">
    <property type="entry name" value="BINDING OXIDOREDUCTASE, PUTATIVE (AFU_ORTHOLOGUE AFUA_1G17690)-RELATED"/>
    <property type="match status" value="1"/>
</dbReference>
<dbReference type="Gene3D" id="3.30.465.10">
    <property type="match status" value="1"/>
</dbReference>
<evidence type="ECO:0000259" key="6">
    <source>
        <dbReference type="PROSITE" id="PS51387"/>
    </source>
</evidence>
<feature type="chain" id="PRO_5021474789" evidence="5">
    <location>
        <begin position="23"/>
        <end position="495"/>
    </location>
</feature>
<keyword evidence="4" id="KW-0560">Oxidoreductase</keyword>
<evidence type="ECO:0000313" key="7">
    <source>
        <dbReference type="EMBL" id="TDL26277.1"/>
    </source>
</evidence>
<proteinExistence type="inferred from homology"/>
<comment type="similarity">
    <text evidence="1">Belongs to the oxygen-dependent FAD-linked oxidoreductase family.</text>
</comment>
<dbReference type="InterPro" id="IPR050416">
    <property type="entry name" value="FAD-linked_Oxidoreductase"/>
</dbReference>
<keyword evidence="3" id="KW-0274">FAD</keyword>
<dbReference type="VEuPathDB" id="FungiDB:BD410DRAFT_813222"/>
<reference evidence="7 8" key="1">
    <citation type="submission" date="2018-06" db="EMBL/GenBank/DDBJ databases">
        <title>A transcriptomic atlas of mushroom development highlights an independent origin of complex multicellularity.</title>
        <authorList>
            <consortium name="DOE Joint Genome Institute"/>
            <person name="Krizsan K."/>
            <person name="Almasi E."/>
            <person name="Merenyi Z."/>
            <person name="Sahu N."/>
            <person name="Viragh M."/>
            <person name="Koszo T."/>
            <person name="Mondo S."/>
            <person name="Kiss B."/>
            <person name="Balint B."/>
            <person name="Kues U."/>
            <person name="Barry K."/>
            <person name="Hegedus J.C."/>
            <person name="Henrissat B."/>
            <person name="Johnson J."/>
            <person name="Lipzen A."/>
            <person name="Ohm R."/>
            <person name="Nagy I."/>
            <person name="Pangilinan J."/>
            <person name="Yan J."/>
            <person name="Xiong Y."/>
            <person name="Grigoriev I.V."/>
            <person name="Hibbett D.S."/>
            <person name="Nagy L.G."/>
        </authorList>
    </citation>
    <scope>NUCLEOTIDE SEQUENCE [LARGE SCALE GENOMIC DNA]</scope>
    <source>
        <strain evidence="7 8">SZMC22713</strain>
    </source>
</reference>
<dbReference type="Pfam" id="PF08031">
    <property type="entry name" value="BBE"/>
    <property type="match status" value="1"/>
</dbReference>
<keyword evidence="8" id="KW-1185">Reference proteome</keyword>
<dbReference type="InterPro" id="IPR016166">
    <property type="entry name" value="FAD-bd_PCMH"/>
</dbReference>
<dbReference type="SUPFAM" id="SSF56176">
    <property type="entry name" value="FAD-binding/transporter-associated domain-like"/>
    <property type="match status" value="1"/>
</dbReference>
<gene>
    <name evidence="7" type="ORF">BD410DRAFT_813222</name>
</gene>
<evidence type="ECO:0000256" key="3">
    <source>
        <dbReference type="ARBA" id="ARBA00022827"/>
    </source>
</evidence>
<dbReference type="EMBL" id="ML170162">
    <property type="protein sequence ID" value="TDL26277.1"/>
    <property type="molecule type" value="Genomic_DNA"/>
</dbReference>
<protein>
    <submittedName>
        <fullName evidence="7">FAD-binding domain-containing protein</fullName>
    </submittedName>
</protein>
<evidence type="ECO:0000313" key="8">
    <source>
        <dbReference type="Proteomes" id="UP000294933"/>
    </source>
</evidence>
<keyword evidence="2" id="KW-0285">Flavoprotein</keyword>
<dbReference type="InterPro" id="IPR016169">
    <property type="entry name" value="FAD-bd_PCMH_sub2"/>
</dbReference>
<evidence type="ECO:0000256" key="2">
    <source>
        <dbReference type="ARBA" id="ARBA00022630"/>
    </source>
</evidence>
<dbReference type="STRING" id="50990.A0A4Y7QF37"/>
<feature type="domain" description="FAD-binding PCMH-type" evidence="6">
    <location>
        <begin position="64"/>
        <end position="236"/>
    </location>
</feature>
<dbReference type="AlphaFoldDB" id="A0A4Y7QF37"/>
<feature type="signal peptide" evidence="5">
    <location>
        <begin position="1"/>
        <end position="22"/>
    </location>
</feature>
<dbReference type="InterPro" id="IPR036318">
    <property type="entry name" value="FAD-bd_PCMH-like_sf"/>
</dbReference>
<dbReference type="PANTHER" id="PTHR42973:SF13">
    <property type="entry name" value="FAD-BINDING PCMH-TYPE DOMAIN-CONTAINING PROTEIN"/>
    <property type="match status" value="1"/>
</dbReference>
<dbReference type="GO" id="GO:0016491">
    <property type="term" value="F:oxidoreductase activity"/>
    <property type="evidence" value="ECO:0007669"/>
    <property type="project" value="UniProtKB-KW"/>
</dbReference>
<evidence type="ECO:0000256" key="5">
    <source>
        <dbReference type="SAM" id="SignalP"/>
    </source>
</evidence>
<dbReference type="PROSITE" id="PS51387">
    <property type="entry name" value="FAD_PCMH"/>
    <property type="match status" value="1"/>
</dbReference>
<organism evidence="7 8">
    <name type="scientific">Rickenella mellea</name>
    <dbReference type="NCBI Taxonomy" id="50990"/>
    <lineage>
        <taxon>Eukaryota</taxon>
        <taxon>Fungi</taxon>
        <taxon>Dikarya</taxon>
        <taxon>Basidiomycota</taxon>
        <taxon>Agaricomycotina</taxon>
        <taxon>Agaricomycetes</taxon>
        <taxon>Hymenochaetales</taxon>
        <taxon>Rickenellaceae</taxon>
        <taxon>Rickenella</taxon>
    </lineage>
</organism>
<dbReference type="OrthoDB" id="2151789at2759"/>
<dbReference type="InterPro" id="IPR012951">
    <property type="entry name" value="BBE"/>
</dbReference>
<dbReference type="InterPro" id="IPR006094">
    <property type="entry name" value="Oxid_FAD_bind_N"/>
</dbReference>
<evidence type="ECO:0000256" key="4">
    <source>
        <dbReference type="ARBA" id="ARBA00023002"/>
    </source>
</evidence>
<keyword evidence="5" id="KW-0732">Signal</keyword>
<name>A0A4Y7QF37_9AGAM</name>
<dbReference type="Pfam" id="PF01565">
    <property type="entry name" value="FAD_binding_4"/>
    <property type="match status" value="1"/>
</dbReference>
<dbReference type="Proteomes" id="UP000294933">
    <property type="component" value="Unassembled WGS sequence"/>
</dbReference>
<sequence length="495" mass="52522">MLHTLSIVFAVLWLSTTVRVSGSPSPLTAAQTACKLLNATLPGLVSFPGSQQFSADISHWRIESAQNSTCSVEPATPKDVSSILKIVGRSDIRAPFAVKGGGHAYNTGFSSTLGVQISMAKFNEIHFDASSNTVTLGTGLIWDEVYNKLNPMGVTVAGGRVMGVGNAGLSLGGGYSWKTDQVGLTIDNIVSHDIVLPSGEMTHVTNQSNPDLFFALRGGLNNFGIVTAITYIAQPQTQIFGGSIVYTQNISDLNKAVEKFDLTNTDPKAQLIATYSSFATQLIADVNLFYDGPTPPPGLFDAFLTIPSVSNDAKTSTFDNFIARTSTDLGIGPVRQALHVVPIVKYTVPILEEMMAQVTSIGNTLSAQFNGSIVAVLISAEPFTNPFAHSRGGAYPHPPSRQVTPAAPIVAIQASAGAAAEPVILQAVKDLSRNVQARAIKEGQSKSDDLLYPNYALSDTPLELMYGSNVARLRSIAKKVDPQNVMGLTGGFKFQ</sequence>
<evidence type="ECO:0000256" key="1">
    <source>
        <dbReference type="ARBA" id="ARBA00005466"/>
    </source>
</evidence>
<dbReference type="GO" id="GO:0071949">
    <property type="term" value="F:FAD binding"/>
    <property type="evidence" value="ECO:0007669"/>
    <property type="project" value="InterPro"/>
</dbReference>